<dbReference type="PANTHER" id="PTHR21163:SF0">
    <property type="entry name" value="GH08205P-RELATED"/>
    <property type="match status" value="1"/>
</dbReference>
<evidence type="ECO:0000313" key="3">
    <source>
        <dbReference type="Proteomes" id="UP000007801"/>
    </source>
</evidence>
<dbReference type="KEGG" id="dan:6497124"/>
<keyword evidence="3" id="KW-1185">Reference proteome</keyword>
<reference evidence="2 3" key="1">
    <citation type="journal article" date="2007" name="Nature">
        <title>Evolution of genes and genomes on the Drosophila phylogeny.</title>
        <authorList>
            <consortium name="Drosophila 12 Genomes Consortium"/>
            <person name="Clark A.G."/>
            <person name="Eisen M.B."/>
            <person name="Smith D.R."/>
            <person name="Bergman C.M."/>
            <person name="Oliver B."/>
            <person name="Markow T.A."/>
            <person name="Kaufman T.C."/>
            <person name="Kellis M."/>
            <person name="Gelbart W."/>
            <person name="Iyer V.N."/>
            <person name="Pollard D.A."/>
            <person name="Sackton T.B."/>
            <person name="Larracuente A.M."/>
            <person name="Singh N.D."/>
            <person name="Abad J.P."/>
            <person name="Abt D.N."/>
            <person name="Adryan B."/>
            <person name="Aguade M."/>
            <person name="Akashi H."/>
            <person name="Anderson W.W."/>
            <person name="Aquadro C.F."/>
            <person name="Ardell D.H."/>
            <person name="Arguello R."/>
            <person name="Artieri C.G."/>
            <person name="Barbash D.A."/>
            <person name="Barker D."/>
            <person name="Barsanti P."/>
            <person name="Batterham P."/>
            <person name="Batzoglou S."/>
            <person name="Begun D."/>
            <person name="Bhutkar A."/>
            <person name="Blanco E."/>
            <person name="Bosak S.A."/>
            <person name="Bradley R.K."/>
            <person name="Brand A.D."/>
            <person name="Brent M.R."/>
            <person name="Brooks A.N."/>
            <person name="Brown R.H."/>
            <person name="Butlin R.K."/>
            <person name="Caggese C."/>
            <person name="Calvi B.R."/>
            <person name="Bernardo de Carvalho A."/>
            <person name="Caspi A."/>
            <person name="Castrezana S."/>
            <person name="Celniker S.E."/>
            <person name="Chang J.L."/>
            <person name="Chapple C."/>
            <person name="Chatterji S."/>
            <person name="Chinwalla A."/>
            <person name="Civetta A."/>
            <person name="Clifton S.W."/>
            <person name="Comeron J.M."/>
            <person name="Costello J.C."/>
            <person name="Coyne J.A."/>
            <person name="Daub J."/>
            <person name="David R.G."/>
            <person name="Delcher A.L."/>
            <person name="Delehaunty K."/>
            <person name="Do C.B."/>
            <person name="Ebling H."/>
            <person name="Edwards K."/>
            <person name="Eickbush T."/>
            <person name="Evans J.D."/>
            <person name="Filipski A."/>
            <person name="Findeiss S."/>
            <person name="Freyhult E."/>
            <person name="Fulton L."/>
            <person name="Fulton R."/>
            <person name="Garcia A.C."/>
            <person name="Gardiner A."/>
            <person name="Garfield D.A."/>
            <person name="Garvin B.E."/>
            <person name="Gibson G."/>
            <person name="Gilbert D."/>
            <person name="Gnerre S."/>
            <person name="Godfrey J."/>
            <person name="Good R."/>
            <person name="Gotea V."/>
            <person name="Gravely B."/>
            <person name="Greenberg A.J."/>
            <person name="Griffiths-Jones S."/>
            <person name="Gross S."/>
            <person name="Guigo R."/>
            <person name="Gustafson E.A."/>
            <person name="Haerty W."/>
            <person name="Hahn M.W."/>
            <person name="Halligan D.L."/>
            <person name="Halpern A.L."/>
            <person name="Halter G.M."/>
            <person name="Han M.V."/>
            <person name="Heger A."/>
            <person name="Hillier L."/>
            <person name="Hinrichs A.S."/>
            <person name="Holmes I."/>
            <person name="Hoskins R.A."/>
            <person name="Hubisz M.J."/>
            <person name="Hultmark D."/>
            <person name="Huntley M.A."/>
            <person name="Jaffe D.B."/>
            <person name="Jagadeeshan S."/>
            <person name="Jeck W.R."/>
            <person name="Johnson J."/>
            <person name="Jones C.D."/>
            <person name="Jordan W.C."/>
            <person name="Karpen G.H."/>
            <person name="Kataoka E."/>
            <person name="Keightley P.D."/>
            <person name="Kheradpour P."/>
            <person name="Kirkness E.F."/>
            <person name="Koerich L.B."/>
            <person name="Kristiansen K."/>
            <person name="Kudrna D."/>
            <person name="Kulathinal R.J."/>
            <person name="Kumar S."/>
            <person name="Kwok R."/>
            <person name="Lander E."/>
            <person name="Langley C.H."/>
            <person name="Lapoint R."/>
            <person name="Lazzaro B.P."/>
            <person name="Lee S.J."/>
            <person name="Levesque L."/>
            <person name="Li R."/>
            <person name="Lin C.F."/>
            <person name="Lin M.F."/>
            <person name="Lindblad-Toh K."/>
            <person name="Llopart A."/>
            <person name="Long M."/>
            <person name="Low L."/>
            <person name="Lozovsky E."/>
            <person name="Lu J."/>
            <person name="Luo M."/>
            <person name="Machado C.A."/>
            <person name="Makalowski W."/>
            <person name="Marzo M."/>
            <person name="Matsuda M."/>
            <person name="Matzkin L."/>
            <person name="McAllister B."/>
            <person name="McBride C.S."/>
            <person name="McKernan B."/>
            <person name="McKernan K."/>
            <person name="Mendez-Lago M."/>
            <person name="Minx P."/>
            <person name="Mollenhauer M.U."/>
            <person name="Montooth K."/>
            <person name="Mount S.M."/>
            <person name="Mu X."/>
            <person name="Myers E."/>
            <person name="Negre B."/>
            <person name="Newfeld S."/>
            <person name="Nielsen R."/>
            <person name="Noor M.A."/>
            <person name="O'Grady P."/>
            <person name="Pachter L."/>
            <person name="Papaceit M."/>
            <person name="Parisi M.J."/>
            <person name="Parisi M."/>
            <person name="Parts L."/>
            <person name="Pedersen J.S."/>
            <person name="Pesole G."/>
            <person name="Phillippy A.M."/>
            <person name="Ponting C.P."/>
            <person name="Pop M."/>
            <person name="Porcelli D."/>
            <person name="Powell J.R."/>
            <person name="Prohaska S."/>
            <person name="Pruitt K."/>
            <person name="Puig M."/>
            <person name="Quesneville H."/>
            <person name="Ram K.R."/>
            <person name="Rand D."/>
            <person name="Rasmussen M.D."/>
            <person name="Reed L.K."/>
            <person name="Reenan R."/>
            <person name="Reily A."/>
            <person name="Remington K.A."/>
            <person name="Rieger T.T."/>
            <person name="Ritchie M.G."/>
            <person name="Robin C."/>
            <person name="Rogers Y.H."/>
            <person name="Rohde C."/>
            <person name="Rozas J."/>
            <person name="Rubenfield M.J."/>
            <person name="Ruiz A."/>
            <person name="Russo S."/>
            <person name="Salzberg S.L."/>
            <person name="Sanchez-Gracia A."/>
            <person name="Saranga D.J."/>
            <person name="Sato H."/>
            <person name="Schaeffer S.W."/>
            <person name="Schatz M.C."/>
            <person name="Schlenke T."/>
            <person name="Schwartz R."/>
            <person name="Segarra C."/>
            <person name="Singh R.S."/>
            <person name="Sirot L."/>
            <person name="Sirota M."/>
            <person name="Sisneros N.B."/>
            <person name="Smith C.D."/>
            <person name="Smith T.F."/>
            <person name="Spieth J."/>
            <person name="Stage D.E."/>
            <person name="Stark A."/>
            <person name="Stephan W."/>
            <person name="Strausberg R.L."/>
            <person name="Strempel S."/>
            <person name="Sturgill D."/>
            <person name="Sutton G."/>
            <person name="Sutton G.G."/>
            <person name="Tao W."/>
            <person name="Teichmann S."/>
            <person name="Tobari Y.N."/>
            <person name="Tomimura Y."/>
            <person name="Tsolas J.M."/>
            <person name="Valente V.L."/>
            <person name="Venter E."/>
            <person name="Venter J.C."/>
            <person name="Vicario S."/>
            <person name="Vieira F.G."/>
            <person name="Vilella A.J."/>
            <person name="Villasante A."/>
            <person name="Walenz B."/>
            <person name="Wang J."/>
            <person name="Wasserman M."/>
            <person name="Watts T."/>
            <person name="Wilson D."/>
            <person name="Wilson R.K."/>
            <person name="Wing R.A."/>
            <person name="Wolfner M.F."/>
            <person name="Wong A."/>
            <person name="Wong G.K."/>
            <person name="Wu C.I."/>
            <person name="Wu G."/>
            <person name="Yamamoto D."/>
            <person name="Yang H.P."/>
            <person name="Yang S.P."/>
            <person name="Yorke J.A."/>
            <person name="Yoshida K."/>
            <person name="Zdobnov E."/>
            <person name="Zhang P."/>
            <person name="Zhang Y."/>
            <person name="Zimin A.V."/>
            <person name="Baldwin J."/>
            <person name="Abdouelleil A."/>
            <person name="Abdulkadir J."/>
            <person name="Abebe A."/>
            <person name="Abera B."/>
            <person name="Abreu J."/>
            <person name="Acer S.C."/>
            <person name="Aftuck L."/>
            <person name="Alexander A."/>
            <person name="An P."/>
            <person name="Anderson E."/>
            <person name="Anderson S."/>
            <person name="Arachi H."/>
            <person name="Azer M."/>
            <person name="Bachantsang P."/>
            <person name="Barry A."/>
            <person name="Bayul T."/>
            <person name="Berlin A."/>
            <person name="Bessette D."/>
            <person name="Bloom T."/>
            <person name="Blye J."/>
            <person name="Boguslavskiy L."/>
            <person name="Bonnet C."/>
            <person name="Boukhgalter B."/>
            <person name="Bourzgui I."/>
            <person name="Brown A."/>
            <person name="Cahill P."/>
            <person name="Channer S."/>
            <person name="Cheshatsang Y."/>
            <person name="Chuda L."/>
            <person name="Citroen M."/>
            <person name="Collymore A."/>
            <person name="Cooke P."/>
            <person name="Costello M."/>
            <person name="D'Aco K."/>
            <person name="Daza R."/>
            <person name="De Haan G."/>
            <person name="DeGray S."/>
            <person name="DeMaso C."/>
            <person name="Dhargay N."/>
            <person name="Dooley K."/>
            <person name="Dooley E."/>
            <person name="Doricent M."/>
            <person name="Dorje P."/>
            <person name="Dorjee K."/>
            <person name="Dupes A."/>
            <person name="Elong R."/>
            <person name="Falk J."/>
            <person name="Farina A."/>
            <person name="Faro S."/>
            <person name="Ferguson D."/>
            <person name="Fisher S."/>
            <person name="Foley C.D."/>
            <person name="Franke A."/>
            <person name="Friedrich D."/>
            <person name="Gadbois L."/>
            <person name="Gearin G."/>
            <person name="Gearin C.R."/>
            <person name="Giannoukos G."/>
            <person name="Goode T."/>
            <person name="Graham J."/>
            <person name="Grandbois E."/>
            <person name="Grewal S."/>
            <person name="Gyaltsen K."/>
            <person name="Hafez N."/>
            <person name="Hagos B."/>
            <person name="Hall J."/>
            <person name="Henson C."/>
            <person name="Hollinger A."/>
            <person name="Honan T."/>
            <person name="Huard M.D."/>
            <person name="Hughes L."/>
            <person name="Hurhula B."/>
            <person name="Husby M.E."/>
            <person name="Kamat A."/>
            <person name="Kanga B."/>
            <person name="Kashin S."/>
            <person name="Khazanovich D."/>
            <person name="Kisner P."/>
            <person name="Lance K."/>
            <person name="Lara M."/>
            <person name="Lee W."/>
            <person name="Lennon N."/>
            <person name="Letendre F."/>
            <person name="LeVine R."/>
            <person name="Lipovsky A."/>
            <person name="Liu X."/>
            <person name="Liu J."/>
            <person name="Liu S."/>
            <person name="Lokyitsang T."/>
            <person name="Lokyitsang Y."/>
            <person name="Lubonja R."/>
            <person name="Lui A."/>
            <person name="MacDonald P."/>
            <person name="Magnisalis V."/>
            <person name="Maru K."/>
            <person name="Matthews C."/>
            <person name="McCusker W."/>
            <person name="McDonough S."/>
            <person name="Mehta T."/>
            <person name="Meldrim J."/>
            <person name="Meneus L."/>
            <person name="Mihai O."/>
            <person name="Mihalev A."/>
            <person name="Mihova T."/>
            <person name="Mittelman R."/>
            <person name="Mlenga V."/>
            <person name="Montmayeur A."/>
            <person name="Mulrain L."/>
            <person name="Navidi A."/>
            <person name="Naylor J."/>
            <person name="Negash T."/>
            <person name="Nguyen T."/>
            <person name="Nguyen N."/>
            <person name="Nicol R."/>
            <person name="Norbu C."/>
            <person name="Norbu N."/>
            <person name="Novod N."/>
            <person name="O'Neill B."/>
            <person name="Osman S."/>
            <person name="Markiewicz E."/>
            <person name="Oyono O.L."/>
            <person name="Patti C."/>
            <person name="Phunkhang P."/>
            <person name="Pierre F."/>
            <person name="Priest M."/>
            <person name="Raghuraman S."/>
            <person name="Rege F."/>
            <person name="Reyes R."/>
            <person name="Rise C."/>
            <person name="Rogov P."/>
            <person name="Ross K."/>
            <person name="Ryan E."/>
            <person name="Settipalli S."/>
            <person name="Shea T."/>
            <person name="Sherpa N."/>
            <person name="Shi L."/>
            <person name="Shih D."/>
            <person name="Sparrow T."/>
            <person name="Spaulding J."/>
            <person name="Stalker J."/>
            <person name="Stange-Thomann N."/>
            <person name="Stavropoulos S."/>
            <person name="Stone C."/>
            <person name="Strader C."/>
            <person name="Tesfaye S."/>
            <person name="Thomson T."/>
            <person name="Thoulutsang Y."/>
            <person name="Thoulutsang D."/>
            <person name="Topham K."/>
            <person name="Topping I."/>
            <person name="Tsamla T."/>
            <person name="Vassiliev H."/>
            <person name="Vo A."/>
            <person name="Wangchuk T."/>
            <person name="Wangdi T."/>
            <person name="Weiand M."/>
            <person name="Wilkinson J."/>
            <person name="Wilson A."/>
            <person name="Yadav S."/>
            <person name="Young G."/>
            <person name="Yu Q."/>
            <person name="Zembek L."/>
            <person name="Zhong D."/>
            <person name="Zimmer A."/>
            <person name="Zwirko Z."/>
            <person name="Jaffe D.B."/>
            <person name="Alvarez P."/>
            <person name="Brockman W."/>
            <person name="Butler J."/>
            <person name="Chin C."/>
            <person name="Gnerre S."/>
            <person name="Grabherr M."/>
            <person name="Kleber M."/>
            <person name="Mauceli E."/>
            <person name="MacCallum I."/>
        </authorList>
    </citation>
    <scope>NUCLEOTIDE SEQUENCE [LARGE SCALE GENOMIC DNA]</scope>
    <source>
        <strain evidence="3">Tucson 14024-0371.13</strain>
    </source>
</reference>
<dbReference type="Pfam" id="PF06757">
    <property type="entry name" value="Ins_allergen_rp"/>
    <property type="match status" value="1"/>
</dbReference>
<accession>B3MMN6</accession>
<dbReference type="SMR" id="B3MMN6"/>
<dbReference type="GeneID" id="6497124"/>
<dbReference type="InParanoid" id="B3MMN6"/>
<dbReference type="PANTHER" id="PTHR21163">
    <property type="entry name" value="PROTEIN G12"/>
    <property type="match status" value="1"/>
</dbReference>
<feature type="transmembrane region" description="Helical" evidence="1">
    <location>
        <begin position="29"/>
        <end position="49"/>
    </location>
</feature>
<proteinExistence type="predicted"/>
<dbReference type="Proteomes" id="UP000007801">
    <property type="component" value="Unassembled WGS sequence"/>
</dbReference>
<keyword evidence="1" id="KW-0472">Membrane</keyword>
<dbReference type="AlphaFoldDB" id="B3MMN6"/>
<sequence length="341" mass="38385">MGLLNSKYVAGAINEKYIRPKSHSSFTDFIMIRSLIVVLSCCLILALGVSVEEVTEEFVGGTTPPIIDSGFPASYDELPELSSQDQDVLTANKINWLPVYEESDNLRLLREEELGQATTLLPETSPENPLLVKENKNCPTDGHRGLTNLIRVARPLLPASRLANILANAAEDPQVRNLIKLLRSDRFKEQVSRLRSSKQHQILLAFICQKLQLDPTVYIQFVRVFLNVHTSEPPTSPLPNRRQGIRGLFQDLRDALPRAALRDMYLRLYASDSQLANSVRLIRGVEFRRLLRNLRGLKEYQLIVEELEKSGVSVRQVHMLVSNALGWSSVDFGSETSIVDV</sequence>
<dbReference type="OrthoDB" id="7882129at2759"/>
<dbReference type="EMBL" id="CH902620">
    <property type="protein sequence ID" value="EDV31927.2"/>
    <property type="molecule type" value="Genomic_DNA"/>
</dbReference>
<evidence type="ECO:0000256" key="1">
    <source>
        <dbReference type="SAM" id="Phobius"/>
    </source>
</evidence>
<keyword evidence="1" id="KW-0812">Transmembrane</keyword>
<name>B3MMN6_DROAN</name>
<evidence type="ECO:0000313" key="2">
    <source>
        <dbReference type="EMBL" id="EDV31927.2"/>
    </source>
</evidence>
<organism evidence="2 3">
    <name type="scientific">Drosophila ananassae</name>
    <name type="common">Fruit fly</name>
    <dbReference type="NCBI Taxonomy" id="7217"/>
    <lineage>
        <taxon>Eukaryota</taxon>
        <taxon>Metazoa</taxon>
        <taxon>Ecdysozoa</taxon>
        <taxon>Arthropoda</taxon>
        <taxon>Hexapoda</taxon>
        <taxon>Insecta</taxon>
        <taxon>Pterygota</taxon>
        <taxon>Neoptera</taxon>
        <taxon>Endopterygota</taxon>
        <taxon>Diptera</taxon>
        <taxon>Brachycera</taxon>
        <taxon>Muscomorpha</taxon>
        <taxon>Ephydroidea</taxon>
        <taxon>Drosophilidae</taxon>
        <taxon>Drosophila</taxon>
        <taxon>Sophophora</taxon>
    </lineage>
</organism>
<keyword evidence="1" id="KW-1133">Transmembrane helix</keyword>
<dbReference type="InterPro" id="IPR010629">
    <property type="entry name" value="Ins_allergen"/>
</dbReference>
<protein>
    <submittedName>
        <fullName evidence="2">Uncharacterized protein</fullName>
    </submittedName>
</protein>
<gene>
    <name evidence="2" type="primary">Dana\GF14296</name>
    <name evidence="2" type="synonym">dana_GLEANR_15058</name>
    <name evidence="2" type="ORF">GF14296</name>
</gene>
<dbReference type="HOGENOM" id="CLU_880731_0_0_1"/>
<dbReference type="eggNOG" id="ENOG502TAY5">
    <property type="taxonomic scope" value="Eukaryota"/>
</dbReference>